<evidence type="ECO:0000313" key="2">
    <source>
        <dbReference type="Proteomes" id="UP000198406"/>
    </source>
</evidence>
<dbReference type="Proteomes" id="UP000198406">
    <property type="component" value="Unassembled WGS sequence"/>
</dbReference>
<sequence length="276" mass="31003">MAILRGNGTVTYVSPAGNDDYPVKLPDFTTPLRGLSLEFGDNGISLYIAGEEDDAIYDTAMYFMEMEELTQEGSVFTIGNMHRVFATYCYAPPPQLLDRIFQVDPSRKVHLDHLMLNTEQSISLATRSHPISLNLWKCKFEDGGTSFLEALEHRISSFGSLTFEEIRDFEDDEDLDLITGLSDDNLCRLVSYINALDHLALPDVAADDVDAIVLMAKVKFLECWIFARVLEPNLVDTLEIVADRLSLTLVHVDDEDFFTEGILALLRRLATVGHFV</sequence>
<accession>A0A1Z5JY55</accession>
<dbReference type="AlphaFoldDB" id="A0A1Z5JY55"/>
<protein>
    <submittedName>
        <fullName evidence="1">Uncharacterized protein</fullName>
    </submittedName>
</protein>
<gene>
    <name evidence="1" type="ORF">FisN_26Hu141</name>
</gene>
<proteinExistence type="predicted"/>
<name>A0A1Z5JY55_FISSO</name>
<evidence type="ECO:0000313" key="1">
    <source>
        <dbReference type="EMBL" id="GAX18839.1"/>
    </source>
</evidence>
<dbReference type="InParanoid" id="A0A1Z5JY55"/>
<keyword evidence="2" id="KW-1185">Reference proteome</keyword>
<reference evidence="1 2" key="1">
    <citation type="journal article" date="2015" name="Plant Cell">
        <title>Oil accumulation by the oleaginous diatom Fistulifera solaris as revealed by the genome and transcriptome.</title>
        <authorList>
            <person name="Tanaka T."/>
            <person name="Maeda Y."/>
            <person name="Veluchamy A."/>
            <person name="Tanaka M."/>
            <person name="Abida H."/>
            <person name="Marechal E."/>
            <person name="Bowler C."/>
            <person name="Muto M."/>
            <person name="Sunaga Y."/>
            <person name="Tanaka M."/>
            <person name="Yoshino T."/>
            <person name="Taniguchi T."/>
            <person name="Fukuda Y."/>
            <person name="Nemoto M."/>
            <person name="Matsumoto M."/>
            <person name="Wong P.S."/>
            <person name="Aburatani S."/>
            <person name="Fujibuchi W."/>
        </authorList>
    </citation>
    <scope>NUCLEOTIDE SEQUENCE [LARGE SCALE GENOMIC DNA]</scope>
    <source>
        <strain evidence="1 2">JPCC DA0580</strain>
    </source>
</reference>
<dbReference type="EMBL" id="BDSP01000132">
    <property type="protein sequence ID" value="GAX18839.1"/>
    <property type="molecule type" value="Genomic_DNA"/>
</dbReference>
<organism evidence="1 2">
    <name type="scientific">Fistulifera solaris</name>
    <name type="common">Oleaginous diatom</name>
    <dbReference type="NCBI Taxonomy" id="1519565"/>
    <lineage>
        <taxon>Eukaryota</taxon>
        <taxon>Sar</taxon>
        <taxon>Stramenopiles</taxon>
        <taxon>Ochrophyta</taxon>
        <taxon>Bacillariophyta</taxon>
        <taxon>Bacillariophyceae</taxon>
        <taxon>Bacillariophycidae</taxon>
        <taxon>Naviculales</taxon>
        <taxon>Naviculaceae</taxon>
        <taxon>Fistulifera</taxon>
    </lineage>
</organism>
<comment type="caution">
    <text evidence="1">The sequence shown here is derived from an EMBL/GenBank/DDBJ whole genome shotgun (WGS) entry which is preliminary data.</text>
</comment>